<dbReference type="Proteomes" id="UP000314294">
    <property type="component" value="Unassembled WGS sequence"/>
</dbReference>
<organism evidence="1 2">
    <name type="scientific">Liparis tanakae</name>
    <name type="common">Tanaka's snailfish</name>
    <dbReference type="NCBI Taxonomy" id="230148"/>
    <lineage>
        <taxon>Eukaryota</taxon>
        <taxon>Metazoa</taxon>
        <taxon>Chordata</taxon>
        <taxon>Craniata</taxon>
        <taxon>Vertebrata</taxon>
        <taxon>Euteleostomi</taxon>
        <taxon>Actinopterygii</taxon>
        <taxon>Neopterygii</taxon>
        <taxon>Teleostei</taxon>
        <taxon>Neoteleostei</taxon>
        <taxon>Acanthomorphata</taxon>
        <taxon>Eupercaria</taxon>
        <taxon>Perciformes</taxon>
        <taxon>Cottioidei</taxon>
        <taxon>Cottales</taxon>
        <taxon>Liparidae</taxon>
        <taxon>Liparis</taxon>
    </lineage>
</organism>
<name>A0A4Z2ILS3_9TELE</name>
<protein>
    <submittedName>
        <fullName evidence="1">Uncharacterized protein</fullName>
    </submittedName>
</protein>
<dbReference type="EMBL" id="SRLO01000070">
    <property type="protein sequence ID" value="TNN78741.1"/>
    <property type="molecule type" value="Genomic_DNA"/>
</dbReference>
<sequence>MCILVLLHSDIHHPPLSVPLWSSALACRLNQESLRLGVQLKAVAETLSSSFNRSLSFFFFFSRIQLGRRELIGLSAVHPPPLRLGREQGNGGRRGVPGGVQHIGICRRGNPGRGSFSSLNEWRTLLRALEGFGLPGWTGDSTTPVAPSTSDGPVGARCCSSARDDGALKRGGGTGGGDGWGRGVARNRGLDTISANSCVRLRSGTGRVCCELRCDGDEGSEPSGLFAKGAPDGRLSGSHRTPNWARSSRRRSLASDTISTAASCSVRARPPATQTQRRLRLSAASPSLSSTARFELSQADKCITAKVARASSATVQRPCAYSALARVAFSRDTLTRSTSSLWTPKLSLVWYWDSSSSMLFQPRRLQNTVTIPEGAATSSEGF</sequence>
<dbReference type="AlphaFoldDB" id="A0A4Z2ILS3"/>
<gene>
    <name evidence="1" type="ORF">EYF80_010911</name>
</gene>
<evidence type="ECO:0000313" key="1">
    <source>
        <dbReference type="EMBL" id="TNN78741.1"/>
    </source>
</evidence>
<reference evidence="1 2" key="1">
    <citation type="submission" date="2019-03" db="EMBL/GenBank/DDBJ databases">
        <title>First draft genome of Liparis tanakae, snailfish: a comprehensive survey of snailfish specific genes.</title>
        <authorList>
            <person name="Kim W."/>
            <person name="Song I."/>
            <person name="Jeong J.-H."/>
            <person name="Kim D."/>
            <person name="Kim S."/>
            <person name="Ryu S."/>
            <person name="Song J.Y."/>
            <person name="Lee S.K."/>
        </authorList>
    </citation>
    <scope>NUCLEOTIDE SEQUENCE [LARGE SCALE GENOMIC DNA]</scope>
    <source>
        <tissue evidence="1">Muscle</tissue>
    </source>
</reference>
<keyword evidence="2" id="KW-1185">Reference proteome</keyword>
<comment type="caution">
    <text evidence="1">The sequence shown here is derived from an EMBL/GenBank/DDBJ whole genome shotgun (WGS) entry which is preliminary data.</text>
</comment>
<evidence type="ECO:0000313" key="2">
    <source>
        <dbReference type="Proteomes" id="UP000314294"/>
    </source>
</evidence>
<accession>A0A4Z2ILS3</accession>
<proteinExistence type="predicted"/>